<organism evidence="1 2">
    <name type="scientific">Mesorhizobium sangaii</name>
    <dbReference type="NCBI Taxonomy" id="505389"/>
    <lineage>
        <taxon>Bacteria</taxon>
        <taxon>Pseudomonadati</taxon>
        <taxon>Pseudomonadota</taxon>
        <taxon>Alphaproteobacteria</taxon>
        <taxon>Hyphomicrobiales</taxon>
        <taxon>Phyllobacteriaceae</taxon>
        <taxon>Mesorhizobium</taxon>
    </lineage>
</organism>
<comment type="caution">
    <text evidence="1">The sequence shown here is derived from an EMBL/GenBank/DDBJ whole genome shotgun (WGS) entry which is preliminary data.</text>
</comment>
<reference evidence="1 2" key="1">
    <citation type="submission" date="2020-08" db="EMBL/GenBank/DDBJ databases">
        <title>Genomic Encyclopedia of Type Strains, Phase IV (KMG-IV): sequencing the most valuable type-strain genomes for metagenomic binning, comparative biology and taxonomic classification.</title>
        <authorList>
            <person name="Goeker M."/>
        </authorList>
    </citation>
    <scope>NUCLEOTIDE SEQUENCE [LARGE SCALE GENOMIC DNA]</scope>
    <source>
        <strain evidence="1 2">DSM 100039</strain>
    </source>
</reference>
<dbReference type="EMBL" id="JACHEF010000002">
    <property type="protein sequence ID" value="MBB6409918.1"/>
    <property type="molecule type" value="Genomic_DNA"/>
</dbReference>
<accession>A0A841PAU4</accession>
<sequence>MSIIADVLGKAGETLANELPKWRKVNLGRFLYSIAAAYASATWKAYGAATGIGAKSPGRQPDDDVGNY</sequence>
<proteinExistence type="predicted"/>
<name>A0A841PAU4_9HYPH</name>
<dbReference type="Proteomes" id="UP000556329">
    <property type="component" value="Unassembled WGS sequence"/>
</dbReference>
<keyword evidence="2" id="KW-1185">Reference proteome</keyword>
<protein>
    <submittedName>
        <fullName evidence="1">Uncharacterized protein</fullName>
    </submittedName>
</protein>
<evidence type="ECO:0000313" key="2">
    <source>
        <dbReference type="Proteomes" id="UP000556329"/>
    </source>
</evidence>
<dbReference type="AlphaFoldDB" id="A0A841PAU4"/>
<dbReference type="RefSeq" id="WP_184872894.1">
    <property type="nucleotide sequence ID" value="NZ_JACHEF010000002.1"/>
</dbReference>
<evidence type="ECO:0000313" key="1">
    <source>
        <dbReference type="EMBL" id="MBB6409918.1"/>
    </source>
</evidence>
<gene>
    <name evidence="1" type="ORF">HNQ71_002583</name>
</gene>